<gene>
    <name evidence="1" type="ORF">PDJAM_G00243860</name>
</gene>
<keyword evidence="2" id="KW-1185">Reference proteome</keyword>
<reference evidence="1" key="1">
    <citation type="submission" date="2020-02" db="EMBL/GenBank/DDBJ databases">
        <title>Genome sequencing of the panga catfish, Pangasius djambal.</title>
        <authorList>
            <person name="Wen M."/>
            <person name="Zahm M."/>
            <person name="Roques C."/>
            <person name="Cabau C."/>
            <person name="Klopp C."/>
            <person name="Donnadieu C."/>
            <person name="Jouanno E."/>
            <person name="Avarre J.-C."/>
            <person name="Campet M."/>
            <person name="Ha T."/>
            <person name="Dugue R."/>
            <person name="Lampietro C."/>
            <person name="Louis A."/>
            <person name="Herpin A."/>
            <person name="Echchiki A."/>
            <person name="Berthelot C."/>
            <person name="Parey E."/>
            <person name="Roest-Crollius H."/>
            <person name="Braasch I."/>
            <person name="Postlethwait J.H."/>
            <person name="Bobe J."/>
            <person name="Montfort J."/>
            <person name="Bouchez O."/>
            <person name="Begum T."/>
            <person name="Schartl M."/>
            <person name="Gustiano R."/>
            <person name="Guiguen Y."/>
        </authorList>
    </citation>
    <scope>NUCLEOTIDE SEQUENCE</scope>
    <source>
        <strain evidence="1">Pdj_M5554</strain>
    </source>
</reference>
<protein>
    <submittedName>
        <fullName evidence="1">Uncharacterized protein</fullName>
    </submittedName>
</protein>
<accession>A0ACC5YI87</accession>
<dbReference type="EMBL" id="CM040982">
    <property type="protein sequence ID" value="MCJ8735170.1"/>
    <property type="molecule type" value="Genomic_DNA"/>
</dbReference>
<evidence type="ECO:0000313" key="1">
    <source>
        <dbReference type="EMBL" id="MCJ8735170.1"/>
    </source>
</evidence>
<sequence>MELLGSIRSVFCLCLLHLAATDTTALNIVVTCTKTNDLNPDKWWTPPKSNPSPLHDLKVQFTSLNGTPASLALNITWSINIDSSIHSINSTWIEVDMIQIQLRYRCEYQPPFTSKQVHTGDLEQLWFNFTTTDVNFGPSDSYQVAVYNLPPAPPNVRHKYSKQAEIEAPGCDDERMRDHPTCLKKKQDRVTPTKGTHWDISIVRIKDEIQVSFDSHFNTEKYEIRLRRGTHILNFTEVMVRGEIEMLTATLKYSGPCKNLTLWITPFFEHCGVTCKSVCRNIDCQVPSTAAPTEEPKEYETSVLLISIGCAVAITLLFICQFWRLRMRSGYSRRGLDSAGSVGVLVVYPAVDSVFQNAVMAIADFLQSHRELNVVIDLWQRGSLAEQGPLRWLNSQVGCAEKVLIVLPPQNNELSTDTACLKPNMASVVTDYTVPASACELFSLALNLVASCAHDPQQHHKFLVVHLDHGGHRSTMPVELRGCKALILPRDLEKLHQLSSRQGVTISSCRSESYRCKETARRVREAVQQLDKRNGLSH</sequence>
<name>A0ACC5YI87_9TELE</name>
<dbReference type="Proteomes" id="UP000830395">
    <property type="component" value="Chromosome 8"/>
</dbReference>
<organism evidence="1 2">
    <name type="scientific">Pangasius djambal</name>
    <dbReference type="NCBI Taxonomy" id="1691987"/>
    <lineage>
        <taxon>Eukaryota</taxon>
        <taxon>Metazoa</taxon>
        <taxon>Chordata</taxon>
        <taxon>Craniata</taxon>
        <taxon>Vertebrata</taxon>
        <taxon>Euteleostomi</taxon>
        <taxon>Actinopterygii</taxon>
        <taxon>Neopterygii</taxon>
        <taxon>Teleostei</taxon>
        <taxon>Ostariophysi</taxon>
        <taxon>Siluriformes</taxon>
        <taxon>Pangasiidae</taxon>
        <taxon>Pangasius</taxon>
    </lineage>
</organism>
<evidence type="ECO:0000313" key="2">
    <source>
        <dbReference type="Proteomes" id="UP000830395"/>
    </source>
</evidence>
<proteinExistence type="predicted"/>
<comment type="caution">
    <text evidence="1">The sequence shown here is derived from an EMBL/GenBank/DDBJ whole genome shotgun (WGS) entry which is preliminary data.</text>
</comment>